<dbReference type="Gene3D" id="3.30.720.210">
    <property type="match status" value="1"/>
</dbReference>
<evidence type="ECO:0000256" key="11">
    <source>
        <dbReference type="ARBA" id="ARBA00022989"/>
    </source>
</evidence>
<comment type="function">
    <text evidence="15">Acts as a processive, ATP-dependent zinc metallopeptidase for both cytoplasmic and membrane proteins. Plays a role in the quality control of integral membrane proteins.</text>
</comment>
<dbReference type="InterPro" id="IPR011546">
    <property type="entry name" value="Pept_M41_FtsH_extracell"/>
</dbReference>
<evidence type="ECO:0000256" key="14">
    <source>
        <dbReference type="ARBA" id="ARBA00061570"/>
    </source>
</evidence>
<evidence type="ECO:0000256" key="12">
    <source>
        <dbReference type="ARBA" id="ARBA00023049"/>
    </source>
</evidence>
<comment type="caution">
    <text evidence="18">The sequence shown here is derived from an EMBL/GenBank/DDBJ whole genome shotgun (WGS) entry which is preliminary data.</text>
</comment>
<feature type="binding site" evidence="15">
    <location>
        <position position="434"/>
    </location>
    <ligand>
        <name>Zn(2+)</name>
        <dbReference type="ChEBI" id="CHEBI:29105"/>
        <note>catalytic</note>
    </ligand>
</feature>
<evidence type="ECO:0000256" key="13">
    <source>
        <dbReference type="ARBA" id="ARBA00023136"/>
    </source>
</evidence>
<name>A0A2J8B4J3_9FIRM</name>
<dbReference type="Pfam" id="PF17862">
    <property type="entry name" value="AAA_lid_3"/>
    <property type="match status" value="1"/>
</dbReference>
<gene>
    <name evidence="15" type="primary">ftsH</name>
    <name evidence="18" type="ORF">B7R76_02105</name>
</gene>
<feature type="region of interest" description="Disordered" evidence="16">
    <location>
        <begin position="639"/>
        <end position="673"/>
    </location>
</feature>
<dbReference type="SMART" id="SM00382">
    <property type="entry name" value="AAA"/>
    <property type="match status" value="1"/>
</dbReference>
<dbReference type="InterPro" id="IPR041569">
    <property type="entry name" value="AAA_lid_3"/>
</dbReference>
<comment type="subcellular location">
    <subcellularLocation>
        <location evidence="15">Cell membrane</location>
        <topology evidence="15">Multi-pass membrane protein</topology>
        <orientation evidence="15">Cytoplasmic side</orientation>
    </subcellularLocation>
    <subcellularLocation>
        <location evidence="1">Membrane</location>
    </subcellularLocation>
</comment>
<evidence type="ECO:0000256" key="2">
    <source>
        <dbReference type="ARBA" id="ARBA00010044"/>
    </source>
</evidence>
<keyword evidence="3 15" id="KW-1003">Cell membrane</keyword>
<dbReference type="EC" id="3.4.24.-" evidence="15"/>
<evidence type="ECO:0000256" key="3">
    <source>
        <dbReference type="ARBA" id="ARBA00022475"/>
    </source>
</evidence>
<feature type="compositionally biased region" description="Polar residues" evidence="16">
    <location>
        <begin position="663"/>
        <end position="673"/>
    </location>
</feature>
<dbReference type="GO" id="GO:0051301">
    <property type="term" value="P:cell division"/>
    <property type="evidence" value="ECO:0007669"/>
    <property type="project" value="UniProtKB-KW"/>
</dbReference>
<dbReference type="GO" id="GO:0004222">
    <property type="term" value="F:metalloendopeptidase activity"/>
    <property type="evidence" value="ECO:0007669"/>
    <property type="project" value="InterPro"/>
</dbReference>
<dbReference type="FunFam" id="3.40.50.300:FF:000001">
    <property type="entry name" value="ATP-dependent zinc metalloprotease FtsH"/>
    <property type="match status" value="1"/>
</dbReference>
<keyword evidence="9 15" id="KW-0862">Zinc</keyword>
<dbReference type="Gene3D" id="1.20.58.760">
    <property type="entry name" value="Peptidase M41"/>
    <property type="match status" value="1"/>
</dbReference>
<evidence type="ECO:0000256" key="9">
    <source>
        <dbReference type="ARBA" id="ARBA00022833"/>
    </source>
</evidence>
<keyword evidence="4 15" id="KW-0645">Protease</keyword>
<dbReference type="AlphaFoldDB" id="A0A2J8B4J3"/>
<feature type="transmembrane region" description="Helical" evidence="15">
    <location>
        <begin position="7"/>
        <end position="27"/>
    </location>
</feature>
<evidence type="ECO:0000256" key="8">
    <source>
        <dbReference type="ARBA" id="ARBA00022801"/>
    </source>
</evidence>
<dbReference type="InterPro" id="IPR000642">
    <property type="entry name" value="Peptidase_M41"/>
</dbReference>
<evidence type="ECO:0000256" key="4">
    <source>
        <dbReference type="ARBA" id="ARBA00022670"/>
    </source>
</evidence>
<feature type="active site" evidence="15">
    <location>
        <position position="431"/>
    </location>
</feature>
<comment type="subunit">
    <text evidence="15">Homohexamer.</text>
</comment>
<keyword evidence="12 15" id="KW-0482">Metalloprotease</keyword>
<comment type="cofactor">
    <cofactor evidence="15">
        <name>Zn(2+)</name>
        <dbReference type="ChEBI" id="CHEBI:29105"/>
    </cofactor>
    <text evidence="15">Binds 1 zinc ion per subunit.</text>
</comment>
<feature type="binding site" evidence="15">
    <location>
        <position position="430"/>
    </location>
    <ligand>
        <name>Zn(2+)</name>
        <dbReference type="ChEBI" id="CHEBI:29105"/>
        <note>catalytic</note>
    </ligand>
</feature>
<evidence type="ECO:0000256" key="1">
    <source>
        <dbReference type="ARBA" id="ARBA00004370"/>
    </source>
</evidence>
<keyword evidence="18" id="KW-0131">Cell cycle</keyword>
<dbReference type="FunFam" id="1.10.8.60:FF:000001">
    <property type="entry name" value="ATP-dependent zinc metalloprotease FtsH"/>
    <property type="match status" value="1"/>
</dbReference>
<dbReference type="SUPFAM" id="SSF52540">
    <property type="entry name" value="P-loop containing nucleoside triphosphate hydrolases"/>
    <property type="match status" value="1"/>
</dbReference>
<evidence type="ECO:0000256" key="10">
    <source>
        <dbReference type="ARBA" id="ARBA00022840"/>
    </source>
</evidence>
<keyword evidence="7 15" id="KW-0547">Nucleotide-binding</keyword>
<evidence type="ECO:0000256" key="15">
    <source>
        <dbReference type="HAMAP-Rule" id="MF_01458"/>
    </source>
</evidence>
<protein>
    <recommendedName>
        <fullName evidence="15">ATP-dependent zinc metalloprotease FtsH</fullName>
        <ecNumber evidence="15">3.4.24.-</ecNumber>
    </recommendedName>
</protein>
<dbReference type="InterPro" id="IPR003593">
    <property type="entry name" value="AAA+_ATPase"/>
</dbReference>
<dbReference type="Proteomes" id="UP000236394">
    <property type="component" value="Unassembled WGS sequence"/>
</dbReference>
<organism evidence="18 19">
    <name type="scientific">Mageeibacillus indolicus</name>
    <dbReference type="NCBI Taxonomy" id="884684"/>
    <lineage>
        <taxon>Bacteria</taxon>
        <taxon>Bacillati</taxon>
        <taxon>Bacillota</taxon>
        <taxon>Clostridia</taxon>
        <taxon>Eubacteriales</taxon>
        <taxon>Oscillospiraceae</taxon>
        <taxon>Mageeibacillus</taxon>
    </lineage>
</organism>
<dbReference type="PANTHER" id="PTHR23076:SF97">
    <property type="entry name" value="ATP-DEPENDENT ZINC METALLOPROTEASE YME1L1"/>
    <property type="match status" value="1"/>
</dbReference>
<comment type="similarity">
    <text evidence="14 15">In the central section; belongs to the AAA ATPase family.</text>
</comment>
<evidence type="ECO:0000256" key="6">
    <source>
        <dbReference type="ARBA" id="ARBA00022723"/>
    </source>
</evidence>
<dbReference type="GO" id="GO:0006508">
    <property type="term" value="P:proteolysis"/>
    <property type="evidence" value="ECO:0007669"/>
    <property type="project" value="UniProtKB-KW"/>
</dbReference>
<dbReference type="InterPro" id="IPR037219">
    <property type="entry name" value="Peptidase_M41-like"/>
</dbReference>
<keyword evidence="11 15" id="KW-1133">Transmembrane helix</keyword>
<keyword evidence="8 15" id="KW-0378">Hydrolase</keyword>
<evidence type="ECO:0000256" key="7">
    <source>
        <dbReference type="ARBA" id="ARBA00022741"/>
    </source>
</evidence>
<keyword evidence="10 15" id="KW-0067">ATP-binding</keyword>
<dbReference type="CDD" id="cd19501">
    <property type="entry name" value="RecA-like_FtsH"/>
    <property type="match status" value="1"/>
</dbReference>
<sequence length="673" mass="73984">MKRKPLLSGISFYIIVIAVILLVSTYLNSGSLSQNKVYYSEILNQLQSNNVDEVEITGNTVELTLKKPIDKNSQNLKVKKTISPFWMGELLSDLKKAAADHKLKFDYSEPINFGGWINGIMLLVMFGAMGLFFYFAYVKQSGDSKNAMTFGRSRAKRFDPTQNKTTFDDVAGVEEEKHELQEVVDFLKNPKKYSELGARIPRGILLVGPPGTGKTLLAKAVAGEAGVPFFSISGSDFVEMFVGVGASRVRDLFAEVKKHSPAIIFIDEIDAVGRHRGAGMGGGHDEREQTLNQLLVEMDGFGPNEDAIIMAATNRPDILDPALLRPGRFDRQVTVMRPDLLGREAILKVHSKSKPLDPSIDLKEVARITPGFTGADLANLLNEAALLCARRNAKIITYNDISEAVFKVMIGPEKKSHLMNDHDKTLTSYHEAGHAIILRTVSTTDRVERVSIIPAGGAGGYTAHKPYEDHYYNTQKMLLAEIMVALGGRAAEEILYGEVSTGASSDLQHCNSIARDMICKYGMSKKLPNLVFGSNDNEVFLGRDYGHVKNYSSEIAGIIDEEVRCIITKAYTDVLAILRAKWKALDALAKVLINKEKIEGGEFEEIYLLNTTEADRAGDADNPAVAKFSAGIQAKLNEVKIDESEKSEKTENTDESTAESRENSAPSSDNSDV</sequence>
<dbReference type="InterPro" id="IPR027417">
    <property type="entry name" value="P-loop_NTPase"/>
</dbReference>
<dbReference type="EMBL" id="NBZD01000001">
    <property type="protein sequence ID" value="PNH19698.1"/>
    <property type="molecule type" value="Genomic_DNA"/>
</dbReference>
<dbReference type="Gene3D" id="1.10.8.60">
    <property type="match status" value="1"/>
</dbReference>
<keyword evidence="6 15" id="KW-0479">Metal-binding</keyword>
<comment type="similarity">
    <text evidence="2 15">In the C-terminal section; belongs to the peptidase M41 family.</text>
</comment>
<evidence type="ECO:0000313" key="19">
    <source>
        <dbReference type="Proteomes" id="UP000236394"/>
    </source>
</evidence>
<evidence type="ECO:0000256" key="16">
    <source>
        <dbReference type="SAM" id="MobiDB-lite"/>
    </source>
</evidence>
<dbReference type="GO" id="GO:0005524">
    <property type="term" value="F:ATP binding"/>
    <property type="evidence" value="ECO:0007669"/>
    <property type="project" value="UniProtKB-UniRule"/>
</dbReference>
<dbReference type="GO" id="GO:0030163">
    <property type="term" value="P:protein catabolic process"/>
    <property type="evidence" value="ECO:0007669"/>
    <property type="project" value="UniProtKB-UniRule"/>
</dbReference>
<keyword evidence="18" id="KW-0132">Cell division</keyword>
<proteinExistence type="inferred from homology"/>
<feature type="binding site" evidence="15">
    <location>
        <position position="506"/>
    </location>
    <ligand>
        <name>Zn(2+)</name>
        <dbReference type="ChEBI" id="CHEBI:29105"/>
        <note>catalytic</note>
    </ligand>
</feature>
<dbReference type="Pfam" id="PF06480">
    <property type="entry name" value="FtsH_ext"/>
    <property type="match status" value="1"/>
</dbReference>
<keyword evidence="5 15" id="KW-0812">Transmembrane</keyword>
<dbReference type="SUPFAM" id="SSF140990">
    <property type="entry name" value="FtsH protease domain-like"/>
    <property type="match status" value="1"/>
</dbReference>
<accession>A0A2J8B4J3</accession>
<dbReference type="Pfam" id="PF01434">
    <property type="entry name" value="Peptidase_M41"/>
    <property type="match status" value="1"/>
</dbReference>
<feature type="binding site" evidence="15">
    <location>
        <begin position="208"/>
        <end position="215"/>
    </location>
    <ligand>
        <name>ATP</name>
        <dbReference type="ChEBI" id="CHEBI:30616"/>
    </ligand>
</feature>
<dbReference type="RefSeq" id="WP_102892288.1">
    <property type="nucleotide sequence ID" value="NZ_NBZD01000001.1"/>
</dbReference>
<dbReference type="PANTHER" id="PTHR23076">
    <property type="entry name" value="METALLOPROTEASE M41 FTSH"/>
    <property type="match status" value="1"/>
</dbReference>
<dbReference type="GO" id="GO:0016887">
    <property type="term" value="F:ATP hydrolysis activity"/>
    <property type="evidence" value="ECO:0007669"/>
    <property type="project" value="UniProtKB-UniRule"/>
</dbReference>
<feature type="transmembrane region" description="Helical" evidence="15">
    <location>
        <begin position="116"/>
        <end position="138"/>
    </location>
</feature>
<dbReference type="Pfam" id="PF00004">
    <property type="entry name" value="AAA"/>
    <property type="match status" value="1"/>
</dbReference>
<dbReference type="GO" id="GO:0008270">
    <property type="term" value="F:zinc ion binding"/>
    <property type="evidence" value="ECO:0007669"/>
    <property type="project" value="UniProtKB-UniRule"/>
</dbReference>
<evidence type="ECO:0000259" key="17">
    <source>
        <dbReference type="SMART" id="SM00382"/>
    </source>
</evidence>
<dbReference type="GO" id="GO:0005886">
    <property type="term" value="C:plasma membrane"/>
    <property type="evidence" value="ECO:0007669"/>
    <property type="project" value="UniProtKB-SubCell"/>
</dbReference>
<feature type="compositionally biased region" description="Basic and acidic residues" evidence="16">
    <location>
        <begin position="639"/>
        <end position="662"/>
    </location>
</feature>
<dbReference type="GO" id="GO:0004176">
    <property type="term" value="F:ATP-dependent peptidase activity"/>
    <property type="evidence" value="ECO:0007669"/>
    <property type="project" value="InterPro"/>
</dbReference>
<dbReference type="HAMAP" id="MF_01458">
    <property type="entry name" value="FtsH"/>
    <property type="match status" value="1"/>
</dbReference>
<evidence type="ECO:0000313" key="18">
    <source>
        <dbReference type="EMBL" id="PNH19698.1"/>
    </source>
</evidence>
<feature type="domain" description="AAA+ ATPase" evidence="17">
    <location>
        <begin position="200"/>
        <end position="339"/>
    </location>
</feature>
<reference evidence="19" key="1">
    <citation type="submission" date="2017-04" db="EMBL/GenBank/DDBJ databases">
        <authorList>
            <person name="Bumgarner R.E."/>
            <person name="Fredricks D.N."/>
            <person name="Srinivasan S."/>
        </authorList>
    </citation>
    <scope>NUCLEOTIDE SEQUENCE [LARGE SCALE GENOMIC DNA]</scope>
    <source>
        <strain evidence="19">KA00405</strain>
    </source>
</reference>
<dbReference type="InterPro" id="IPR003959">
    <property type="entry name" value="ATPase_AAA_core"/>
</dbReference>
<dbReference type="NCBIfam" id="TIGR01241">
    <property type="entry name" value="FtsH_fam"/>
    <property type="match status" value="1"/>
</dbReference>
<dbReference type="Gene3D" id="3.40.50.300">
    <property type="entry name" value="P-loop containing nucleotide triphosphate hydrolases"/>
    <property type="match status" value="1"/>
</dbReference>
<dbReference type="FunFam" id="1.20.58.760:FF:000001">
    <property type="entry name" value="ATP-dependent zinc metalloprotease FtsH"/>
    <property type="match status" value="1"/>
</dbReference>
<dbReference type="InterPro" id="IPR005936">
    <property type="entry name" value="FtsH"/>
</dbReference>
<evidence type="ECO:0000256" key="5">
    <source>
        <dbReference type="ARBA" id="ARBA00022692"/>
    </source>
</evidence>
<keyword evidence="13 15" id="KW-0472">Membrane</keyword>